<keyword evidence="3" id="KW-1185">Reference proteome</keyword>
<feature type="domain" description="Spore protein YkvP/CgeB glycosyl transferase-like" evidence="1">
    <location>
        <begin position="219"/>
        <end position="350"/>
    </location>
</feature>
<evidence type="ECO:0000259" key="1">
    <source>
        <dbReference type="Pfam" id="PF13524"/>
    </source>
</evidence>
<organism evidence="2 3">
    <name type="scientific">Kiloniella antarctica</name>
    <dbReference type="NCBI Taxonomy" id="1550907"/>
    <lineage>
        <taxon>Bacteria</taxon>
        <taxon>Pseudomonadati</taxon>
        <taxon>Pseudomonadota</taxon>
        <taxon>Alphaproteobacteria</taxon>
        <taxon>Rhodospirillales</taxon>
        <taxon>Kiloniellaceae</taxon>
        <taxon>Kiloniella</taxon>
    </lineage>
</organism>
<dbReference type="GO" id="GO:0016757">
    <property type="term" value="F:glycosyltransferase activity"/>
    <property type="evidence" value="ECO:0007669"/>
    <property type="project" value="UniProtKB-KW"/>
</dbReference>
<keyword evidence="2" id="KW-0328">Glycosyltransferase</keyword>
<proteinExistence type="predicted"/>
<name>A0ABW5BPA3_9PROT</name>
<dbReference type="Pfam" id="PF13524">
    <property type="entry name" value="Glyco_trans_1_2"/>
    <property type="match status" value="1"/>
</dbReference>
<dbReference type="RefSeq" id="WP_380255081.1">
    <property type="nucleotide sequence ID" value="NZ_JBHUII010000013.1"/>
</dbReference>
<keyword evidence="2" id="KW-0808">Transferase</keyword>
<dbReference type="InterPro" id="IPR055259">
    <property type="entry name" value="YkvP/CgeB_Glyco_trans-like"/>
</dbReference>
<sequence length="359" mass="41081">MKFLEYMSFYSSYLEELYASKPLLSSTPFQNQMNVLEADAFSGGHLFAPAMKQHGYDNTFAVVNCKQAQNAWARENKIPTELATRNQIICNQIDTIRPDVLHIADPVALDPRLLNECSWKPKLVMAWRAAPIPDDADWSNVDLMISTLGVCREKAMKLGARSVQKFSPAFPEFVAKKIANEIKQWDVVFAGQVGTLHRKRQQLIQHLIGMPEFQSKNRSLRLYLANWTSVTFDDAKSFIKPAVWGMEMFRTLKKGRIVVNNHIDMADNMASNMRIFETLGVGSFLLTEESDELAELFEPGVEVETYSCLSEMEDKIRYYLNHPEKREAIAKRGQVRCFRDHGLVARSQELDLLIKNYLS</sequence>
<dbReference type="Proteomes" id="UP001597294">
    <property type="component" value="Unassembled WGS sequence"/>
</dbReference>
<gene>
    <name evidence="2" type="ORF">ACFSKO_20185</name>
</gene>
<protein>
    <submittedName>
        <fullName evidence="2">Glycosyltransferase</fullName>
        <ecNumber evidence="2">2.4.-.-</ecNumber>
    </submittedName>
</protein>
<dbReference type="EMBL" id="JBHUII010000013">
    <property type="protein sequence ID" value="MFD2207942.1"/>
    <property type="molecule type" value="Genomic_DNA"/>
</dbReference>
<comment type="caution">
    <text evidence="2">The sequence shown here is derived from an EMBL/GenBank/DDBJ whole genome shotgun (WGS) entry which is preliminary data.</text>
</comment>
<reference evidence="3" key="1">
    <citation type="journal article" date="2019" name="Int. J. Syst. Evol. Microbiol.">
        <title>The Global Catalogue of Microorganisms (GCM) 10K type strain sequencing project: providing services to taxonomists for standard genome sequencing and annotation.</title>
        <authorList>
            <consortium name="The Broad Institute Genomics Platform"/>
            <consortium name="The Broad Institute Genome Sequencing Center for Infectious Disease"/>
            <person name="Wu L."/>
            <person name="Ma J."/>
        </authorList>
    </citation>
    <scope>NUCLEOTIDE SEQUENCE [LARGE SCALE GENOMIC DNA]</scope>
    <source>
        <strain evidence="3">CGMCC 4.7192</strain>
    </source>
</reference>
<dbReference type="EC" id="2.4.-.-" evidence="2"/>
<accession>A0ABW5BPA3</accession>
<evidence type="ECO:0000313" key="3">
    <source>
        <dbReference type="Proteomes" id="UP001597294"/>
    </source>
</evidence>
<evidence type="ECO:0000313" key="2">
    <source>
        <dbReference type="EMBL" id="MFD2207942.1"/>
    </source>
</evidence>